<evidence type="ECO:0000256" key="3">
    <source>
        <dbReference type="ARBA" id="ARBA00023082"/>
    </source>
</evidence>
<evidence type="ECO:0000256" key="2">
    <source>
        <dbReference type="ARBA" id="ARBA00023015"/>
    </source>
</evidence>
<dbReference type="Proteomes" id="UP000182800">
    <property type="component" value="Unassembled WGS sequence"/>
</dbReference>
<dbReference type="Pfam" id="PF04545">
    <property type="entry name" value="Sigma70_r4"/>
    <property type="match status" value="1"/>
</dbReference>
<evidence type="ECO:0000313" key="8">
    <source>
        <dbReference type="EMBL" id="KPQ12107.1"/>
    </source>
</evidence>
<dbReference type="OrthoDB" id="9784272at2"/>
<protein>
    <submittedName>
        <fullName evidence="8">RNA polymerase sigma-70 factor, ECF subfamily</fullName>
    </submittedName>
</protein>
<comment type="similarity">
    <text evidence="1">Belongs to the sigma-70 factor family. ECF subfamily.</text>
</comment>
<evidence type="ECO:0000313" key="10">
    <source>
        <dbReference type="Proteomes" id="UP000050497"/>
    </source>
</evidence>
<evidence type="ECO:0000259" key="6">
    <source>
        <dbReference type="Pfam" id="PF04542"/>
    </source>
</evidence>
<dbReference type="InterPro" id="IPR039425">
    <property type="entry name" value="RNA_pol_sigma-70-like"/>
</dbReference>
<dbReference type="CDD" id="cd06171">
    <property type="entry name" value="Sigma70_r4"/>
    <property type="match status" value="1"/>
</dbReference>
<dbReference type="InterPro" id="IPR007627">
    <property type="entry name" value="RNA_pol_sigma70_r2"/>
</dbReference>
<organism evidence="8 10">
    <name type="scientific">Saliniramus fredricksonii</name>
    <dbReference type="NCBI Taxonomy" id="1653334"/>
    <lineage>
        <taxon>Bacteria</taxon>
        <taxon>Pseudomonadati</taxon>
        <taxon>Pseudomonadota</taxon>
        <taxon>Alphaproteobacteria</taxon>
        <taxon>Hyphomicrobiales</taxon>
        <taxon>Salinarimonadaceae</taxon>
        <taxon>Saliniramus</taxon>
    </lineage>
</organism>
<keyword evidence="4" id="KW-0238">DNA-binding</keyword>
<dbReference type="SUPFAM" id="SSF88946">
    <property type="entry name" value="Sigma2 domain of RNA polymerase sigma factors"/>
    <property type="match status" value="1"/>
</dbReference>
<keyword evidence="2" id="KW-0805">Transcription regulation</keyword>
<dbReference type="EMBL" id="FMBM01000001">
    <property type="protein sequence ID" value="SCC78694.1"/>
    <property type="molecule type" value="Genomic_DNA"/>
</dbReference>
<dbReference type="RefSeq" id="WP_074443432.1">
    <property type="nucleotide sequence ID" value="NZ_FMBM01000001.1"/>
</dbReference>
<comment type="caution">
    <text evidence="8">The sequence shown here is derived from an EMBL/GenBank/DDBJ whole genome shotgun (WGS) entry which is preliminary data.</text>
</comment>
<gene>
    <name evidence="8" type="primary">rpoE</name>
    <name evidence="9" type="ORF">GA0071312_0438</name>
    <name evidence="8" type="ORF">HLUCCO17_02810</name>
</gene>
<evidence type="ECO:0000256" key="1">
    <source>
        <dbReference type="ARBA" id="ARBA00010641"/>
    </source>
</evidence>
<dbReference type="PATRIC" id="fig|1653334.4.peg.3163"/>
<keyword evidence="11" id="KW-1185">Reference proteome</keyword>
<dbReference type="GO" id="GO:0003677">
    <property type="term" value="F:DNA binding"/>
    <property type="evidence" value="ECO:0007669"/>
    <property type="project" value="UniProtKB-KW"/>
</dbReference>
<proteinExistence type="inferred from homology"/>
<dbReference type="NCBIfam" id="TIGR02937">
    <property type="entry name" value="sigma70-ECF"/>
    <property type="match status" value="1"/>
</dbReference>
<dbReference type="InterPro" id="IPR013325">
    <property type="entry name" value="RNA_pol_sigma_r2"/>
</dbReference>
<feature type="domain" description="RNA polymerase sigma-70 region 2" evidence="6">
    <location>
        <begin position="30"/>
        <end position="93"/>
    </location>
</feature>
<dbReference type="GO" id="GO:0016987">
    <property type="term" value="F:sigma factor activity"/>
    <property type="evidence" value="ECO:0007669"/>
    <property type="project" value="UniProtKB-KW"/>
</dbReference>
<keyword evidence="3" id="KW-0731">Sigma factor</keyword>
<keyword evidence="5" id="KW-0804">Transcription</keyword>
<dbReference type="PANTHER" id="PTHR43133">
    <property type="entry name" value="RNA POLYMERASE ECF-TYPE SIGMA FACTO"/>
    <property type="match status" value="1"/>
</dbReference>
<reference evidence="9 11" key="2">
    <citation type="submission" date="2016-08" db="EMBL/GenBank/DDBJ databases">
        <authorList>
            <person name="Varghese N."/>
            <person name="Submissions Spin"/>
        </authorList>
    </citation>
    <scope>NUCLEOTIDE SEQUENCE [LARGE SCALE GENOMIC DNA]</scope>
    <source>
        <strain evidence="9 11">HL-109</strain>
    </source>
</reference>
<dbReference type="GO" id="GO:0006352">
    <property type="term" value="P:DNA-templated transcription initiation"/>
    <property type="evidence" value="ECO:0007669"/>
    <property type="project" value="InterPro"/>
</dbReference>
<dbReference type="Gene3D" id="1.10.1740.10">
    <property type="match status" value="1"/>
</dbReference>
<accession>A0A0P7Y586</accession>
<dbReference type="EMBL" id="LJSX01000003">
    <property type="protein sequence ID" value="KPQ12107.1"/>
    <property type="molecule type" value="Genomic_DNA"/>
</dbReference>
<evidence type="ECO:0000313" key="9">
    <source>
        <dbReference type="EMBL" id="SCC78694.1"/>
    </source>
</evidence>
<sequence length="189" mass="21200">MLSPGELAALARAVAQSRDRAAFARLFDFFAPRLQAYLIRQGADAALAEEITQDTMTTLWRKSELFDPAKSSLSTWLYRIARNRRIDLLRRDRSTLAEPDDPVFDLPDDTDIEGDMDAAQRDEAVRVAMSSLPDEQLSLVRLAFFEGLSHSEISEQTGLPLGTVKSRIRLAFTRLRRTLESGGVVEIES</sequence>
<dbReference type="Proteomes" id="UP000050497">
    <property type="component" value="Unassembled WGS sequence"/>
</dbReference>
<dbReference type="InterPro" id="IPR007630">
    <property type="entry name" value="RNA_pol_sigma70_r4"/>
</dbReference>
<dbReference type="STRING" id="1653334.GA0071312_0438"/>
<dbReference type="Pfam" id="PF04542">
    <property type="entry name" value="Sigma70_r2"/>
    <property type="match status" value="1"/>
</dbReference>
<name>A0A0P7Y586_9HYPH</name>
<dbReference type="Gene3D" id="1.10.10.10">
    <property type="entry name" value="Winged helix-like DNA-binding domain superfamily/Winged helix DNA-binding domain"/>
    <property type="match status" value="1"/>
</dbReference>
<dbReference type="AlphaFoldDB" id="A0A0P7Y586"/>
<dbReference type="SUPFAM" id="SSF88659">
    <property type="entry name" value="Sigma3 and sigma4 domains of RNA polymerase sigma factors"/>
    <property type="match status" value="1"/>
</dbReference>
<dbReference type="InterPro" id="IPR014284">
    <property type="entry name" value="RNA_pol_sigma-70_dom"/>
</dbReference>
<evidence type="ECO:0000259" key="7">
    <source>
        <dbReference type="Pfam" id="PF04545"/>
    </source>
</evidence>
<reference evidence="8 10" key="1">
    <citation type="submission" date="2015-09" db="EMBL/GenBank/DDBJ databases">
        <title>Identification and resolution of microdiversity through metagenomic sequencing of parallel consortia.</title>
        <authorList>
            <person name="Nelson W.C."/>
            <person name="Romine M.F."/>
            <person name="Lindemann S.R."/>
        </authorList>
    </citation>
    <scope>NUCLEOTIDE SEQUENCE [LARGE SCALE GENOMIC DNA]</scope>
    <source>
        <strain evidence="8">HL-109</strain>
    </source>
</reference>
<evidence type="ECO:0000256" key="4">
    <source>
        <dbReference type="ARBA" id="ARBA00023125"/>
    </source>
</evidence>
<dbReference type="PANTHER" id="PTHR43133:SF62">
    <property type="entry name" value="RNA POLYMERASE SIGMA FACTOR SIGZ"/>
    <property type="match status" value="1"/>
</dbReference>
<dbReference type="InterPro" id="IPR013324">
    <property type="entry name" value="RNA_pol_sigma_r3/r4-like"/>
</dbReference>
<dbReference type="InterPro" id="IPR036388">
    <property type="entry name" value="WH-like_DNA-bd_sf"/>
</dbReference>
<evidence type="ECO:0000313" key="11">
    <source>
        <dbReference type="Proteomes" id="UP000182800"/>
    </source>
</evidence>
<evidence type="ECO:0000256" key="5">
    <source>
        <dbReference type="ARBA" id="ARBA00023163"/>
    </source>
</evidence>
<feature type="domain" description="RNA polymerase sigma-70 region 4" evidence="7">
    <location>
        <begin position="128"/>
        <end position="176"/>
    </location>
</feature>